<sequence length="44" mass="4489">MTINNQVSDADTHGATTGAPVDRHVIPQGLASRNSPGVCLSGRS</sequence>
<evidence type="ECO:0000313" key="4">
    <source>
        <dbReference type="EMBL" id="CKT11082.1"/>
    </source>
</evidence>
<evidence type="ECO:0000313" key="12">
    <source>
        <dbReference type="Proteomes" id="UP000039217"/>
    </source>
</evidence>
<evidence type="ECO:0000313" key="8">
    <source>
        <dbReference type="EMBL" id="COW15186.1"/>
    </source>
</evidence>
<evidence type="ECO:0000313" key="5">
    <source>
        <dbReference type="EMBL" id="CLX12706.1"/>
    </source>
</evidence>
<accession>A0A0E9A8Y1</accession>
<dbReference type="Proteomes" id="UP000050139">
    <property type="component" value="Unassembled WGS sequence"/>
</dbReference>
<dbReference type="AlphaFoldDB" id="A0A0E9A8Y1"/>
<evidence type="ECO:0000313" key="15">
    <source>
        <dbReference type="Proteomes" id="UP000046947"/>
    </source>
</evidence>
<reference evidence="12 13" key="2">
    <citation type="submission" date="2015-03" db="EMBL/GenBank/DDBJ databases">
        <authorList>
            <consortium name="Pathogen Informatics"/>
        </authorList>
    </citation>
    <scope>NUCLEOTIDE SEQUENCE [LARGE SCALE GENOMIC DNA]</scope>
    <source>
        <strain evidence="4 18">Bir 172</strain>
        <strain evidence="6 12">D00501624</strain>
        <strain evidence="8 14">G09801536</strain>
        <strain evidence="2 16">G09901357</strain>
        <strain evidence="3 15">H09601792</strain>
        <strain evidence="7 13">M09401471</strain>
        <strain evidence="9 17">P00601463</strain>
    </source>
</reference>
<organism evidence="5 19">
    <name type="scientific">Mycobacterium tuberculosis</name>
    <dbReference type="NCBI Taxonomy" id="1773"/>
    <lineage>
        <taxon>Bacteria</taxon>
        <taxon>Bacillati</taxon>
        <taxon>Actinomycetota</taxon>
        <taxon>Actinomycetes</taxon>
        <taxon>Mycobacteriales</taxon>
        <taxon>Mycobacteriaceae</taxon>
        <taxon>Mycobacterium</taxon>
        <taxon>Mycobacterium tuberculosis complex</taxon>
    </lineage>
</organism>
<evidence type="ECO:0000313" key="18">
    <source>
        <dbReference type="Proteomes" id="UP000048948"/>
    </source>
</evidence>
<evidence type="ECO:0000313" key="17">
    <source>
        <dbReference type="Proteomes" id="UP000048600"/>
    </source>
</evidence>
<evidence type="ECO:0000313" key="13">
    <source>
        <dbReference type="Proteomes" id="UP000044938"/>
    </source>
</evidence>
<evidence type="ECO:0000313" key="9">
    <source>
        <dbReference type="EMBL" id="COX42322.1"/>
    </source>
</evidence>
<dbReference type="EMBL" id="CSAJ01000177">
    <property type="protein sequence ID" value="COW09641.1"/>
    <property type="molecule type" value="Genomic_DNA"/>
</dbReference>
<protein>
    <submittedName>
        <fullName evidence="11">PPE family protein PPE58</fullName>
    </submittedName>
</protein>
<evidence type="ECO:0000313" key="20">
    <source>
        <dbReference type="Proteomes" id="UP000189452"/>
    </source>
</evidence>
<dbReference type="EMBL" id="CFOE01000555">
    <property type="protein sequence ID" value="CFE43006.1"/>
    <property type="molecule type" value="Genomic_DNA"/>
</dbReference>
<dbReference type="EMBL" id="CSAD01000560">
    <property type="protein sequence ID" value="COW15186.1"/>
    <property type="molecule type" value="Genomic_DNA"/>
</dbReference>
<gene>
    <name evidence="10" type="ORF">A4S10_04122</name>
    <name evidence="11" type="ORF">DKC2_3649</name>
    <name evidence="6" type="ORF">ERS007661_02180</name>
    <name evidence="8" type="ORF">ERS007679_03245</name>
    <name evidence="2" type="ORF">ERS007681_03313</name>
    <name evidence="3" type="ORF">ERS007688_02871</name>
    <name evidence="7" type="ORF">ERS007720_01675</name>
    <name evidence="9" type="ORF">ERS007741_04367</name>
    <name evidence="4" type="ORF">ERS027646_02996</name>
    <name evidence="5" type="ORF">ERS094118_04071</name>
</gene>
<dbReference type="EMBL" id="LR027516">
    <property type="protein sequence ID" value="VCU51740.1"/>
    <property type="molecule type" value="Genomic_DNA"/>
</dbReference>
<reference evidence="11 21" key="5">
    <citation type="submission" date="2018-08" db="EMBL/GenBank/DDBJ databases">
        <authorList>
            <person name="Fokvardsen B D."/>
            <person name="Norman A."/>
        </authorList>
    </citation>
    <scope>NUCLEOTIDE SEQUENCE [LARGE SCALE GENOMIC DNA]</scope>
    <source>
        <strain evidence="11 21">DKC2</strain>
    </source>
</reference>
<evidence type="ECO:0000313" key="19">
    <source>
        <dbReference type="Proteomes" id="UP000050139"/>
    </source>
</evidence>
<feature type="region of interest" description="Disordered" evidence="1">
    <location>
        <begin position="1"/>
        <end position="44"/>
    </location>
</feature>
<dbReference type="EMBL" id="CQQC01000723">
    <property type="protein sequence ID" value="CNV36529.1"/>
    <property type="molecule type" value="Genomic_DNA"/>
</dbReference>
<evidence type="ECO:0000313" key="21">
    <source>
        <dbReference type="Proteomes" id="UP000300237"/>
    </source>
</evidence>
<dbReference type="EMBL" id="CNGE01000632">
    <property type="protein sequence ID" value="CKT11082.1"/>
    <property type="molecule type" value="Genomic_DNA"/>
</dbReference>
<dbReference type="Proteomes" id="UP000048600">
    <property type="component" value="Unassembled WGS sequence"/>
</dbReference>
<reference evidence="10 20" key="4">
    <citation type="submission" date="2017-02" db="EMBL/GenBank/DDBJ databases">
        <title>Protein polymorphisms may explain contrasting epidemiological fitness of two variants of a multidrug-resistant Mycobacterium tuberculosis strain.</title>
        <authorList>
            <person name="Bigi M.M."/>
            <person name="Lopez B."/>
            <person name="Blanco F.C."/>
            <person name="Sasiain M.C."/>
            <person name="De La Barrera S."/>
            <person name="Ritacco V."/>
            <person name="Bigi F."/>
            <person name="Soria M.A."/>
        </authorList>
    </citation>
    <scope>NUCLEOTIDE SEQUENCE [LARGE SCALE GENOMIC DNA]</scope>
    <source>
        <strain evidence="10 20">6548</strain>
    </source>
</reference>
<dbReference type="Proteomes" id="UP000046947">
    <property type="component" value="Unassembled WGS sequence"/>
</dbReference>
<dbReference type="EMBL" id="CHKL01000892">
    <property type="protein sequence ID" value="COX42322.1"/>
    <property type="molecule type" value="Genomic_DNA"/>
</dbReference>
<name>A0A0E9A8Y1_MYCTX</name>
<evidence type="ECO:0000256" key="1">
    <source>
        <dbReference type="SAM" id="MobiDB-lite"/>
    </source>
</evidence>
<evidence type="ECO:0000313" key="10">
    <source>
        <dbReference type="EMBL" id="OMH53783.1"/>
    </source>
</evidence>
<dbReference type="Proteomes" id="UP000045842">
    <property type="component" value="Unassembled WGS sequence"/>
</dbReference>
<dbReference type="Proteomes" id="UP000300237">
    <property type="component" value="Chromosome"/>
</dbReference>
<evidence type="ECO:0000313" key="3">
    <source>
        <dbReference type="EMBL" id="CFE60423.1"/>
    </source>
</evidence>
<evidence type="ECO:0000313" key="11">
    <source>
        <dbReference type="EMBL" id="VCU51740.1"/>
    </source>
</evidence>
<evidence type="ECO:0000313" key="14">
    <source>
        <dbReference type="Proteomes" id="UP000045842"/>
    </source>
</evidence>
<reference evidence="5 19" key="1">
    <citation type="submission" date="2015-03" db="EMBL/GenBank/DDBJ databases">
        <authorList>
            <consortium name="Pathogen Informatics"/>
            <person name="Murphy D."/>
        </authorList>
    </citation>
    <scope>NUCLEOTIDE SEQUENCE [LARGE SCALE GENOMIC DNA]</scope>
    <source>
        <strain evidence="5 19">0268S</strain>
    </source>
</reference>
<evidence type="ECO:0000313" key="7">
    <source>
        <dbReference type="EMBL" id="COW09641.1"/>
    </source>
</evidence>
<dbReference type="Proteomes" id="UP000048289">
    <property type="component" value="Unassembled WGS sequence"/>
</dbReference>
<evidence type="ECO:0000313" key="2">
    <source>
        <dbReference type="EMBL" id="CFE43006.1"/>
    </source>
</evidence>
<dbReference type="EMBL" id="COPH01000055">
    <property type="protein sequence ID" value="CLX12706.1"/>
    <property type="molecule type" value="Genomic_DNA"/>
</dbReference>
<dbReference type="Proteomes" id="UP000189452">
    <property type="component" value="Unassembled WGS sequence"/>
</dbReference>
<reference evidence="10 20" key="3">
    <citation type="submission" date="2016-04" db="EMBL/GenBank/DDBJ databases">
        <authorList>
            <person name="Bigi M."/>
            <person name="Bigi F."/>
            <person name="Soria M.A."/>
        </authorList>
    </citation>
    <scope>NUCLEOTIDE SEQUENCE [LARGE SCALE GENOMIC DNA]</scope>
    <source>
        <strain evidence="10 20">6548</strain>
    </source>
</reference>
<dbReference type="EMBL" id="CFOH01000538">
    <property type="protein sequence ID" value="CFE60423.1"/>
    <property type="molecule type" value="Genomic_DNA"/>
</dbReference>
<dbReference type="Proteomes" id="UP000044938">
    <property type="component" value="Unassembled WGS sequence"/>
</dbReference>
<dbReference type="Proteomes" id="UP000048948">
    <property type="component" value="Unassembled WGS sequence"/>
</dbReference>
<dbReference type="EMBL" id="LWDQ01000003">
    <property type="protein sequence ID" value="OMH53783.1"/>
    <property type="molecule type" value="Genomic_DNA"/>
</dbReference>
<dbReference type="Proteomes" id="UP000039217">
    <property type="component" value="Unassembled WGS sequence"/>
</dbReference>
<evidence type="ECO:0000313" key="6">
    <source>
        <dbReference type="EMBL" id="CNV36529.1"/>
    </source>
</evidence>
<proteinExistence type="predicted"/>
<evidence type="ECO:0000313" key="16">
    <source>
        <dbReference type="Proteomes" id="UP000048289"/>
    </source>
</evidence>